<dbReference type="Gene3D" id="3.30.590.10">
    <property type="entry name" value="Glutamine synthetase/guanido kinase, catalytic domain"/>
    <property type="match status" value="1"/>
</dbReference>
<keyword evidence="2" id="KW-0436">Ligase</keyword>
<evidence type="ECO:0000313" key="6">
    <source>
        <dbReference type="Proteomes" id="UP000523795"/>
    </source>
</evidence>
<evidence type="ECO:0000256" key="3">
    <source>
        <dbReference type="RuleBase" id="RU000384"/>
    </source>
</evidence>
<dbReference type="InterPro" id="IPR008146">
    <property type="entry name" value="Gln_synth_cat_dom"/>
</dbReference>
<dbReference type="PANTHER" id="PTHR43785:SF12">
    <property type="entry name" value="TYPE-1 GLUTAMINE SYNTHETASE 2"/>
    <property type="match status" value="1"/>
</dbReference>
<feature type="non-terminal residue" evidence="5">
    <location>
        <position position="1"/>
    </location>
</feature>
<proteinExistence type="inferred from homology"/>
<organism evidence="5 6">
    <name type="scientific">Arthrobacter deserti</name>
    <dbReference type="NCBI Taxonomy" id="1742687"/>
    <lineage>
        <taxon>Bacteria</taxon>
        <taxon>Bacillati</taxon>
        <taxon>Actinomycetota</taxon>
        <taxon>Actinomycetes</taxon>
        <taxon>Micrococcales</taxon>
        <taxon>Micrococcaceae</taxon>
        <taxon>Arthrobacter</taxon>
    </lineage>
</organism>
<reference evidence="5 6" key="1">
    <citation type="submission" date="2020-04" db="EMBL/GenBank/DDBJ databases">
        <authorList>
            <person name="Liu S."/>
        </authorList>
    </citation>
    <scope>NUCLEOTIDE SEQUENCE [LARGE SCALE GENOMIC DNA]</scope>
    <source>
        <strain evidence="5 6">CGMCC 1.15091</strain>
    </source>
</reference>
<dbReference type="Proteomes" id="UP000523795">
    <property type="component" value="Unassembled WGS sequence"/>
</dbReference>
<accession>A0ABX1JKU0</accession>
<comment type="caution">
    <text evidence="5">The sequence shown here is derived from an EMBL/GenBank/DDBJ whole genome shotgun (WGS) entry which is preliminary data.</text>
</comment>
<keyword evidence="6" id="KW-1185">Reference proteome</keyword>
<dbReference type="Pfam" id="PF00120">
    <property type="entry name" value="Gln-synt_C"/>
    <property type="match status" value="1"/>
</dbReference>
<dbReference type="SUPFAM" id="SSF55931">
    <property type="entry name" value="Glutamine synthetase/guanido kinase"/>
    <property type="match status" value="1"/>
</dbReference>
<dbReference type="PANTHER" id="PTHR43785">
    <property type="entry name" value="GAMMA-GLUTAMYLPUTRESCINE SYNTHETASE"/>
    <property type="match status" value="1"/>
</dbReference>
<evidence type="ECO:0000256" key="2">
    <source>
        <dbReference type="ARBA" id="ARBA00022598"/>
    </source>
</evidence>
<dbReference type="InterPro" id="IPR014746">
    <property type="entry name" value="Gln_synth/guanido_kin_cat_dom"/>
</dbReference>
<feature type="domain" description="GS catalytic" evidence="4">
    <location>
        <begin position="2"/>
        <end position="102"/>
    </location>
</feature>
<dbReference type="EMBL" id="JAAZSR010000046">
    <property type="protein sequence ID" value="NKX49903.1"/>
    <property type="molecule type" value="Genomic_DNA"/>
</dbReference>
<evidence type="ECO:0000256" key="1">
    <source>
        <dbReference type="ARBA" id="ARBA00009897"/>
    </source>
</evidence>
<gene>
    <name evidence="5" type="ORF">HER39_04800</name>
</gene>
<protein>
    <submittedName>
        <fullName evidence="5">Glutamine synthetase</fullName>
    </submittedName>
</protein>
<comment type="similarity">
    <text evidence="1 3">Belongs to the glutamine synthetase family.</text>
</comment>
<evidence type="ECO:0000259" key="4">
    <source>
        <dbReference type="Pfam" id="PF00120"/>
    </source>
</evidence>
<sequence length="107" mass="11656">SNGRMEYRVPDAAVNPYLSHTLIIAAMEDGLNRQLDPGLPDAGDGSVGQLPLTLGDAVEAFGADTYLTSHLPAGLVSIYTQLKQEEWARYCGAITEWERGMYWGTIP</sequence>
<evidence type="ECO:0000313" key="5">
    <source>
        <dbReference type="EMBL" id="NKX49903.1"/>
    </source>
</evidence>
<name>A0ABX1JKU0_9MICC</name>